<evidence type="ECO:0000313" key="2">
    <source>
        <dbReference type="EMBL" id="AAI47345.1"/>
    </source>
</evidence>
<dbReference type="KEGG" id="mmu:71406"/>
<dbReference type="RefSeq" id="NP_001335037.1">
    <property type="nucleotide sequence ID" value="NM_001348108.1"/>
</dbReference>
<reference evidence="3" key="3">
    <citation type="journal article" date="2000" name="Genome Res.">
        <title>RIKEN integrated sequence analysis (RISA) system--384-format sequencing pipeline with 384 multicapillary sequencer.</title>
        <authorList>
            <person name="Shibata K."/>
            <person name="Itoh M."/>
            <person name="Aizawa K."/>
            <person name="Nagaoka S."/>
            <person name="Sasaki N."/>
            <person name="Carninci P."/>
            <person name="Konno H."/>
            <person name="Akiyama J."/>
            <person name="Nishi K."/>
            <person name="Kitsunai T."/>
            <person name="Tashiro H."/>
            <person name="Itoh M."/>
            <person name="Sumi N."/>
            <person name="Ishii Y."/>
            <person name="Nakamura S."/>
            <person name="Hazama M."/>
            <person name="Nishine T."/>
            <person name="Harada A."/>
            <person name="Yamamoto R."/>
            <person name="Matsumoto H."/>
            <person name="Sakaguchi S."/>
            <person name="Ikegami T."/>
            <person name="Kashiwagi K."/>
            <person name="Fujiwake S."/>
            <person name="Inoue K."/>
            <person name="Togawa Y."/>
            <person name="Izawa M."/>
            <person name="Ohara E."/>
            <person name="Watahiki M."/>
            <person name="Yoneda Y."/>
            <person name="Ishikawa T."/>
            <person name="Ozawa K."/>
            <person name="Tanaka T."/>
            <person name="Matsuura S."/>
            <person name="Kawai J."/>
            <person name="Okazaki Y."/>
            <person name="Muramatsu M."/>
            <person name="Inoue Y."/>
            <person name="Kira A."/>
            <person name="Hayashizaki Y."/>
        </authorList>
    </citation>
    <scope>NUCLEOTIDE SEQUENCE</scope>
    <source>
        <strain evidence="3">C57BL/6J</strain>
        <tissue evidence="3">Head</tissue>
        <tissue evidence="4">Ovary and uterus</tissue>
    </source>
</reference>
<reference evidence="3" key="5">
    <citation type="journal article" date="2001" name="Nature">
        <title>Functional annotation of a full-length mouse cDNA collection.</title>
        <authorList>
            <consortium name="The RIKEN Genome Exploration Research Group Phase II Team and the FANTOM Consortium"/>
        </authorList>
    </citation>
    <scope>NUCLEOTIDE SEQUENCE</scope>
    <source>
        <strain evidence="3">C57BL/6J</strain>
        <tissue evidence="3">Head</tissue>
        <tissue evidence="4">Ovary and uterus</tissue>
    </source>
</reference>
<reference evidence="3" key="4">
    <citation type="submission" date="2000-07" db="EMBL/GenBank/DDBJ databases">
        <authorList>
            <person name="Adachi J."/>
            <person name="Aizawa K."/>
            <person name="Akahira S."/>
            <person name="Akimura T."/>
            <person name="Arai A."/>
            <person name="Aono H."/>
            <person name="Arakawa T."/>
            <person name="Bono H."/>
            <person name="Carninci P."/>
            <person name="Fukuda S."/>
            <person name="Fukunishi Y."/>
            <person name="Furuno M."/>
            <person name="Hanagaki T."/>
            <person name="Hara A."/>
            <person name="Hayatsu N."/>
            <person name="Hiramoto K."/>
            <person name="Hiraoka T."/>
            <person name="Hori F."/>
            <person name="Imotani K."/>
            <person name="Ishii Y."/>
            <person name="Itoh M."/>
            <person name="Izawa M."/>
            <person name="Kasukawa T."/>
            <person name="Kato H."/>
            <person name="Kawai J."/>
            <person name="Kojima Y."/>
            <person name="Konno H."/>
            <person name="Kouda M."/>
            <person name="Koya S."/>
            <person name="Kurihara C."/>
            <person name="Matsuyama T."/>
            <person name="Miyazaki A."/>
            <person name="Nishi K."/>
            <person name="Nomura K."/>
            <person name="Numazaki R."/>
            <person name="Ohno M."/>
            <person name="Okazaki Y."/>
            <person name="Okido T."/>
            <person name="Owa C."/>
            <person name="Saito H."/>
            <person name="Saito R."/>
            <person name="Sakai C."/>
            <person name="Sakai K."/>
            <person name="Sano H."/>
            <person name="Sasaki D."/>
            <person name="Shibata K."/>
            <person name="Shibata Y."/>
            <person name="Shinagawa A."/>
            <person name="Shiraki T."/>
            <person name="Sogabe Y."/>
            <person name="Suzuki H."/>
            <person name="Tagami M."/>
            <person name="Tagawa A."/>
            <person name="Takahashi F."/>
            <person name="Tanaka T."/>
            <person name="Tejima Y."/>
            <person name="Toya T."/>
            <person name="Yamamura T."/>
            <person name="Yasunishi A."/>
            <person name="Yoshida K."/>
            <person name="Yoshino M."/>
            <person name="Muramatsu M."/>
            <person name="Hayashizaki Y."/>
        </authorList>
    </citation>
    <scope>NUCLEOTIDE SEQUENCE</scope>
    <source>
        <strain evidence="3">C57BL/6J</strain>
        <tissue evidence="3">Head</tissue>
    </source>
</reference>
<reference evidence="3" key="7">
    <citation type="journal article" date="2002" name="Nature">
        <title>Analysis of the mouse transcriptome based on functional annotation of 60,770 full-length cDNAs.</title>
        <authorList>
            <consortium name="The FANTOM Consortium and the RIKEN Genome Exploration Research Group Phase I and II Team"/>
        </authorList>
    </citation>
    <scope>NUCLEOTIDE SEQUENCE</scope>
    <source>
        <strain evidence="3">C57BL/6J</strain>
        <tissue evidence="3">Head</tissue>
        <tissue evidence="4">Ovary and uterus</tissue>
    </source>
</reference>
<proteinExistence type="evidence at transcript level"/>
<reference evidence="3" key="9">
    <citation type="journal article" date="2005" name="Science">
        <title>The Transcriptional Landscape of the Mammalian Genome.</title>
        <authorList>
            <consortium name="The FANTOM Consortium"/>
            <consortium name="Riken Genome Exploration Research Group and Genome Science Group (Genome Network Project Core Group)"/>
        </authorList>
    </citation>
    <scope>NUCLEOTIDE SEQUENCE</scope>
    <source>
        <strain evidence="3">C57BL/6J</strain>
        <tissue evidence="3">Head</tissue>
        <tissue evidence="4">Ovary and uterus</tissue>
    </source>
</reference>
<reference evidence="3" key="10">
    <citation type="journal article" date="2005" name="Science">
        <title>Antisense Transcription in the Mammalian Transcriptome.</title>
        <authorList>
            <consortium name="RIKEN Genome Exploration Research Group and Genome Science Group (Genome Network Project Core Group) and the FANTOM Consortium"/>
        </authorList>
    </citation>
    <scope>NUCLEOTIDE SEQUENCE</scope>
    <source>
        <strain evidence="3">C57BL/6J</strain>
        <tissue evidence="3">Head</tissue>
        <tissue evidence="4">Ovary and uterus</tissue>
    </source>
</reference>
<reference evidence="4" key="6">
    <citation type="submission" date="2001-07" db="EMBL/GenBank/DDBJ databases">
        <authorList>
            <person name="Adachi J."/>
            <person name="Aizawa K."/>
            <person name="Akimura T."/>
            <person name="Arakawa T."/>
            <person name="Bono H."/>
            <person name="Carninci P."/>
            <person name="Fukuda S."/>
            <person name="Furuno M."/>
            <person name="Hanagaki T."/>
            <person name="Hara A."/>
            <person name="Hashizume W."/>
            <person name="Hayashida K."/>
            <person name="Hayatsu N."/>
            <person name="Hiramoto K."/>
            <person name="Hiraoka T."/>
            <person name="Hirozane T."/>
            <person name="Hori F."/>
            <person name="Imotani K."/>
            <person name="Ishii Y."/>
            <person name="Itoh M."/>
            <person name="Kagawa I."/>
            <person name="Kasukawa T."/>
            <person name="Katoh H."/>
            <person name="Kawai J."/>
            <person name="Kojima Y."/>
            <person name="Kondo S."/>
            <person name="Konno H."/>
            <person name="Kouda M."/>
            <person name="Koya S."/>
            <person name="Kurihara C."/>
            <person name="Matsuyama T."/>
            <person name="Miyazaki A."/>
            <person name="Murata M."/>
            <person name="Nakamura M."/>
            <person name="Nishi K."/>
            <person name="Nomura K."/>
            <person name="Numazaki R."/>
            <person name="Ohno M."/>
            <person name="Ohsato N."/>
            <person name="Okazaki Y."/>
            <person name="Saito R."/>
            <person name="Saitoh H."/>
            <person name="Sakai C."/>
            <person name="Sakai K."/>
            <person name="Sakazume N."/>
            <person name="Sano H."/>
            <person name="Sasaki D."/>
            <person name="Shibata K."/>
            <person name="Shinagawa A."/>
            <person name="Shiraki T."/>
            <person name="Sogabe Y."/>
            <person name="Tagami M."/>
            <person name="Tagawa A."/>
            <person name="Takahashi F."/>
            <person name="Takaku-Akahira S."/>
            <person name="Takeda Y."/>
            <person name="Tanaka T."/>
            <person name="Tomaru A."/>
            <person name="Toya T."/>
            <person name="Yasunishi A."/>
            <person name="Muramatsu M."/>
            <person name="Hayashizaki Y."/>
        </authorList>
    </citation>
    <scope>NUCLEOTIDE SEQUENCE</scope>
    <source>
        <strain evidence="4">C57BL/6J</strain>
        <tissue evidence="4">Ovary and uterus</tissue>
    </source>
</reference>
<dbReference type="AlphaFoldDB" id="Q9D3L1"/>
<reference evidence="3" key="2">
    <citation type="journal article" date="2000" name="Genome Res.">
        <title>Normalization and subtraction of cap-trapper-selected cDNAs to prepare full-length cDNA libraries for rapid discovery of new genes.</title>
        <authorList>
            <person name="Carninci P."/>
            <person name="Shibata Y."/>
            <person name="Hayatsu N."/>
            <person name="Sugahara Y."/>
            <person name="Shibata K."/>
            <person name="Itoh M."/>
            <person name="Konno H."/>
            <person name="Okazaki Y."/>
            <person name="Muramatsu M."/>
            <person name="Hayashizaki Y."/>
        </authorList>
    </citation>
    <scope>NUCLEOTIDE SEQUENCE</scope>
    <source>
        <strain evidence="3">C57BL/6J</strain>
        <tissue evidence="3">Head</tissue>
        <tissue evidence="4">Ovary and uterus</tissue>
    </source>
</reference>
<protein>
    <submittedName>
        <fullName evidence="3">Uncharacterized protein</fullName>
    </submittedName>
</protein>
<dbReference type="AGR" id="MGI:1918656"/>
<evidence type="ECO:0000313" key="4">
    <source>
        <dbReference type="EMBL" id="BAC26908.1"/>
    </source>
</evidence>
<reference evidence="2" key="8">
    <citation type="journal article" date="2004" name="Genome Res.">
        <title>The status, quality, and expansion of the NIH full-length cDNA project: the Mammalian Gene Collection (MGC).</title>
        <authorList>
            <consortium name="The MGC Project Team"/>
            <person name="Gerhard D.S."/>
            <person name="Wagner L."/>
            <person name="Feingold E.A."/>
            <person name="Shenmen C.M."/>
            <person name="Grouse L.H."/>
            <person name="Schuler G."/>
            <person name="Klein S.L."/>
            <person name="Old S."/>
            <person name="Rasooly R."/>
            <person name="Good P."/>
            <person name="Guyer M."/>
            <person name="Peck A.M."/>
            <person name="Derge J.G."/>
            <person name="Lipman D."/>
            <person name="Collins F.S."/>
            <person name="Jang W."/>
            <person name="Sherry S."/>
            <person name="Feolo M."/>
            <person name="Misquitta L."/>
            <person name="Lee E."/>
            <person name="Rotmistrovsky K."/>
            <person name="Greenhut S.F."/>
            <person name="Schaefer C.F."/>
            <person name="Buetow K."/>
            <person name="Bonner T.I."/>
            <person name="Haussler D."/>
            <person name="Kent J."/>
            <person name="Kiekhaus M."/>
            <person name="Furey T."/>
            <person name="Brent M."/>
            <person name="Prange C."/>
            <person name="Schreiber K."/>
            <person name="Shapiro N."/>
            <person name="Bhat N.K."/>
            <person name="Hopkins R.F."/>
            <person name="Hsie F."/>
            <person name="Driscoll T."/>
            <person name="Soares M.B."/>
            <person name="Casavant T.L."/>
            <person name="Scheetz T.E."/>
            <person name="Brown-stein M.J."/>
            <person name="Usdin T.B."/>
            <person name="Toshiyuki S."/>
            <person name="Carninci P."/>
            <person name="Piao Y."/>
            <person name="Dudekula D.B."/>
            <person name="Ko M.S."/>
            <person name="Kawakami K."/>
            <person name="Suzuki Y."/>
            <person name="Sugano S."/>
            <person name="Gruber C.E."/>
            <person name="Smith M.R."/>
            <person name="Simmons B."/>
            <person name="Moore T."/>
            <person name="Waterman R."/>
            <person name="Johnson S.L."/>
            <person name="Ruan Y."/>
            <person name="Wei C.L."/>
            <person name="Mathavan S."/>
            <person name="Gunaratne P.H."/>
            <person name="Wu J."/>
            <person name="Garcia A.M."/>
            <person name="Hulyk S.W."/>
            <person name="Fuh E."/>
            <person name="Yuan Y."/>
            <person name="Sneed A."/>
            <person name="Kowis C."/>
            <person name="Hodgson A."/>
            <person name="Muzny D.M."/>
            <person name="McPherson J."/>
            <person name="Gibbs R.A."/>
            <person name="Fahey J."/>
            <person name="Helton E."/>
            <person name="Ketteman M."/>
            <person name="Madan A."/>
            <person name="Rodrigues S."/>
            <person name="Sanchez A."/>
            <person name="Whiting M."/>
            <person name="Madari A."/>
            <person name="Young A.C."/>
            <person name="Wetherby K.D."/>
            <person name="Granite S.J."/>
            <person name="Kwong P.N."/>
            <person name="Brinkley C.P."/>
            <person name="Pearson R.L."/>
            <person name="Bouffard G.G."/>
            <person name="Blakesly R.W."/>
            <person name="Green E.D."/>
            <person name="Dickson M.C."/>
            <person name="Rodriguez A.C."/>
            <person name="Grimwood J."/>
            <person name="Schmutz J."/>
            <person name="Myers R.M."/>
            <person name="Butterfield Y.S."/>
            <person name="Griffith M."/>
            <person name="Griffith O.L."/>
            <person name="Krzywinski M.I."/>
            <person name="Liao N."/>
            <person name="Morin R."/>
            <person name="Morrin R."/>
            <person name="Palmquist D."/>
            <person name="Petrescu A.S."/>
            <person name="Skalska U."/>
            <person name="Smailus D.E."/>
            <person name="Stott J.M."/>
            <person name="Schnerch A."/>
            <person name="Schein J.E."/>
            <person name="Jones S.J."/>
            <person name="Holt R.A."/>
            <person name="Baross A."/>
            <person name="Marra M.A."/>
            <person name="Clifton S."/>
            <person name="Makowski K.A."/>
            <person name="Bosak S."/>
            <person name="Malek J."/>
        </authorList>
    </citation>
    <scope>NUCLEOTIDE SEQUENCE [LARGE SCALE MRNA]</scope>
    <source>
        <tissue evidence="2">Brain</tissue>
    </source>
</reference>
<dbReference type="MGI" id="MGI:1918656">
    <property type="gene designation" value="Spaar"/>
</dbReference>
<organism evidence="3">
    <name type="scientific">Mus musculus</name>
    <name type="common">Mouse</name>
    <dbReference type="NCBI Taxonomy" id="10090"/>
    <lineage>
        <taxon>Eukaryota</taxon>
        <taxon>Metazoa</taxon>
        <taxon>Chordata</taxon>
        <taxon>Craniata</taxon>
        <taxon>Vertebrata</taxon>
        <taxon>Euteleostomi</taxon>
        <taxon>Mammalia</taxon>
        <taxon>Eutheria</taxon>
        <taxon>Euarchontoglires</taxon>
        <taxon>Glires</taxon>
        <taxon>Rodentia</taxon>
        <taxon>Myomorpha</taxon>
        <taxon>Muroidea</taxon>
        <taxon>Muridae</taxon>
        <taxon>Murinae</taxon>
        <taxon>Mus</taxon>
        <taxon>Mus</taxon>
    </lineage>
</organism>
<evidence type="ECO:0000256" key="1">
    <source>
        <dbReference type="SAM" id="MobiDB-lite"/>
    </source>
</evidence>
<sequence>MTHTPKTQSAAPDVASPWPRFTRRRRSSRGRLSNPGHCRGPRTSGLLCEVGNSLDIYSASGSDPSAPSISSVWCLTPPSSPSVSFYVSQTSCLPPFWLALPSLPGELRCQDQV</sequence>
<evidence type="ECO:0000313" key="5">
    <source>
        <dbReference type="MGI" id="MGI:1918656"/>
    </source>
</evidence>
<gene>
    <name evidence="5" type="primary">Spaar</name>
    <name evidence="2" type="synonym">5430416O09Rik</name>
</gene>
<name>Q9D3L1_MOUSE</name>
<dbReference type="EMBL" id="AK017317">
    <property type="protein sequence ID" value="BAB30689.1"/>
    <property type="molecule type" value="mRNA"/>
</dbReference>
<dbReference type="EMBL" id="BC147344">
    <property type="protein sequence ID" value="AAI47345.1"/>
    <property type="molecule type" value="mRNA"/>
</dbReference>
<dbReference type="DNASU" id="71406"/>
<dbReference type="GeneID" id="71406"/>
<dbReference type="EMBL" id="BC147345">
    <property type="protein sequence ID" value="AAI47346.1"/>
    <property type="molecule type" value="mRNA"/>
</dbReference>
<feature type="region of interest" description="Disordered" evidence="1">
    <location>
        <begin position="1"/>
        <end position="44"/>
    </location>
</feature>
<evidence type="ECO:0000313" key="3">
    <source>
        <dbReference type="EMBL" id="BAB30689.1"/>
    </source>
</evidence>
<dbReference type="CTD" id="158376"/>
<dbReference type="OrthoDB" id="9832609at2759"/>
<reference evidence="3" key="1">
    <citation type="journal article" date="1999" name="Methods Enzymol.">
        <title>High-efficiency full-length cDNA cloning.</title>
        <authorList>
            <person name="Carninci P."/>
            <person name="Hayashizaki Y."/>
        </authorList>
    </citation>
    <scope>NUCLEOTIDE SEQUENCE</scope>
    <source>
        <strain evidence="3">C57BL/6J</strain>
        <tissue evidence="3">Head</tissue>
        <tissue evidence="4">Ovary and uterus</tissue>
    </source>
</reference>
<accession>Q9D3L1</accession>
<feature type="compositionally biased region" description="Polar residues" evidence="1">
    <location>
        <begin position="1"/>
        <end position="10"/>
    </location>
</feature>
<dbReference type="EMBL" id="AK030334">
    <property type="protein sequence ID" value="BAC26908.1"/>
    <property type="molecule type" value="mRNA"/>
</dbReference>